<dbReference type="EMBL" id="CP000386">
    <property type="protein sequence ID" value="ABG04243.1"/>
    <property type="molecule type" value="Genomic_DNA"/>
</dbReference>
<evidence type="ECO:0000313" key="2">
    <source>
        <dbReference type="EMBL" id="ABG04243.1"/>
    </source>
</evidence>
<name>Q1AWI5_RUBXD</name>
<proteinExistence type="predicted"/>
<dbReference type="Proteomes" id="UP000006637">
    <property type="component" value="Chromosome"/>
</dbReference>
<reference evidence="2 3" key="1">
    <citation type="submission" date="2006-06" db="EMBL/GenBank/DDBJ databases">
        <title>Complete sequence of Rubrobacter xylanophilus DSM 9941.</title>
        <authorList>
            <consortium name="US DOE Joint Genome Institute"/>
            <person name="Copeland A."/>
            <person name="Lucas S."/>
            <person name="Lapidus A."/>
            <person name="Barry K."/>
            <person name="Detter J.C."/>
            <person name="Glavina del Rio T."/>
            <person name="Hammon N."/>
            <person name="Israni S."/>
            <person name="Dalin E."/>
            <person name="Tice H."/>
            <person name="Pitluck S."/>
            <person name="Munk A.C."/>
            <person name="Brettin T."/>
            <person name="Bruce D."/>
            <person name="Han C."/>
            <person name="Tapia R."/>
            <person name="Gilna P."/>
            <person name="Schmutz J."/>
            <person name="Larimer F."/>
            <person name="Land M."/>
            <person name="Hauser L."/>
            <person name="Kyrpides N."/>
            <person name="Lykidis A."/>
            <person name="da Costa M.S."/>
            <person name="Rainey F.A."/>
            <person name="Empadinhas N."/>
            <person name="Jolivet E."/>
            <person name="Battista J.R."/>
            <person name="Richardson P."/>
        </authorList>
    </citation>
    <scope>NUCLEOTIDE SEQUENCE [LARGE SCALE GENOMIC DNA]</scope>
    <source>
        <strain evidence="3">DSM 9941 / NBRC 16129 / PRD-1</strain>
    </source>
</reference>
<keyword evidence="1" id="KW-0732">Signal</keyword>
<feature type="chain" id="PRO_5004187629" evidence="1">
    <location>
        <begin position="36"/>
        <end position="203"/>
    </location>
</feature>
<sequence>MARSVFLRALRAVRSTAVMAGLAVTLALVAGAASAAFGANGDAWRLGVRNAATAITSLGGGQGVNGPMLRLTNNNAGADDTALALRVQAGEPPMRVSSGTRVDNLNADQLDGRDSAAFLASNVYMLGSGQERQGNVLGDGSKVLSQSCLPGDRLLAGGPASVNANSDVLDSFPTSAATWQARINDSAVSGGDSFTVVVLCADM</sequence>
<dbReference type="AlphaFoldDB" id="Q1AWI5"/>
<protein>
    <submittedName>
        <fullName evidence="2">Uncharacterized protein</fullName>
    </submittedName>
</protein>
<dbReference type="KEGG" id="rxy:Rxyl_1279"/>
<gene>
    <name evidence="2" type="ordered locus">Rxyl_1279</name>
</gene>
<evidence type="ECO:0000256" key="1">
    <source>
        <dbReference type="SAM" id="SignalP"/>
    </source>
</evidence>
<feature type="signal peptide" evidence="1">
    <location>
        <begin position="1"/>
        <end position="35"/>
    </location>
</feature>
<keyword evidence="3" id="KW-1185">Reference proteome</keyword>
<organism evidence="2 3">
    <name type="scientific">Rubrobacter xylanophilus (strain DSM 9941 / JCM 11954 / NBRC 16129 / PRD-1)</name>
    <dbReference type="NCBI Taxonomy" id="266117"/>
    <lineage>
        <taxon>Bacteria</taxon>
        <taxon>Bacillati</taxon>
        <taxon>Actinomycetota</taxon>
        <taxon>Rubrobacteria</taxon>
        <taxon>Rubrobacterales</taxon>
        <taxon>Rubrobacteraceae</taxon>
        <taxon>Rubrobacter</taxon>
    </lineage>
</organism>
<dbReference type="OrthoDB" id="3831176at2"/>
<dbReference type="RefSeq" id="WP_011564260.1">
    <property type="nucleotide sequence ID" value="NC_008148.1"/>
</dbReference>
<evidence type="ECO:0000313" key="3">
    <source>
        <dbReference type="Proteomes" id="UP000006637"/>
    </source>
</evidence>
<accession>Q1AWI5</accession>
<dbReference type="eggNOG" id="ENOG502ZFJD">
    <property type="taxonomic scope" value="Bacteria"/>
</dbReference>
<dbReference type="HOGENOM" id="CLU_1348095_0_0_11"/>
<dbReference type="STRING" id="266117.Rxyl_1279"/>